<dbReference type="Gene3D" id="3.20.20.150">
    <property type="entry name" value="Divalent-metal-dependent TIM barrel enzymes"/>
    <property type="match status" value="1"/>
</dbReference>
<feature type="active site" description="Proton donor/acceptor" evidence="3">
    <location>
        <position position="143"/>
    </location>
</feature>
<accession>A0A2A6M4T3</accession>
<dbReference type="FunFam" id="3.20.20.150:FF:000007">
    <property type="entry name" value="Hydroxypyruvate isomerase"/>
    <property type="match status" value="1"/>
</dbReference>
<dbReference type="Pfam" id="PF01261">
    <property type="entry name" value="AP_endonuc_2"/>
    <property type="match status" value="1"/>
</dbReference>
<evidence type="ECO:0000256" key="1">
    <source>
        <dbReference type="ARBA" id="ARBA00023235"/>
    </source>
</evidence>
<dbReference type="InterPro" id="IPR053398">
    <property type="entry name" value="HPT_OtnI_isomerases"/>
</dbReference>
<dbReference type="EMBL" id="NWTC01000002">
    <property type="protein sequence ID" value="PDT49665.1"/>
    <property type="molecule type" value="Genomic_DNA"/>
</dbReference>
<dbReference type="PANTHER" id="PTHR43489">
    <property type="entry name" value="ISOMERASE"/>
    <property type="match status" value="1"/>
</dbReference>
<organism evidence="5 6">
    <name type="scientific">Rhizobium fredii</name>
    <name type="common">Sinorhizobium fredii</name>
    <dbReference type="NCBI Taxonomy" id="380"/>
    <lineage>
        <taxon>Bacteria</taxon>
        <taxon>Pseudomonadati</taxon>
        <taxon>Pseudomonadota</taxon>
        <taxon>Alphaproteobacteria</taxon>
        <taxon>Hyphomicrobiales</taxon>
        <taxon>Rhizobiaceae</taxon>
        <taxon>Sinorhizobium/Ensifer group</taxon>
        <taxon>Sinorhizobium</taxon>
    </lineage>
</organism>
<reference evidence="5 6" key="1">
    <citation type="submission" date="2017-09" db="EMBL/GenBank/DDBJ databases">
        <title>Comparative genomics of rhizobia isolated from Phaseolus vulgaris in China.</title>
        <authorList>
            <person name="Tong W."/>
        </authorList>
    </citation>
    <scope>NUCLEOTIDE SEQUENCE [LARGE SCALE GENOMIC DNA]</scope>
    <source>
        <strain evidence="5 6">PCH1</strain>
    </source>
</reference>
<evidence type="ECO:0000259" key="4">
    <source>
        <dbReference type="Pfam" id="PF01261"/>
    </source>
</evidence>
<dbReference type="NCBIfam" id="TIGR03234">
    <property type="entry name" value="OH-pyruv-isom"/>
    <property type="match status" value="1"/>
</dbReference>
<keyword evidence="1 2" id="KW-0413">Isomerase</keyword>
<gene>
    <name evidence="5" type="primary">hyi</name>
    <name evidence="5" type="ORF">CO661_03100</name>
</gene>
<evidence type="ECO:0000313" key="6">
    <source>
        <dbReference type="Proteomes" id="UP000220353"/>
    </source>
</evidence>
<dbReference type="Proteomes" id="UP000220353">
    <property type="component" value="Unassembled WGS sequence"/>
</dbReference>
<dbReference type="PANTHER" id="PTHR43489:SF6">
    <property type="entry name" value="HYDROXYPYRUVATE ISOMERASE-RELATED"/>
    <property type="match status" value="1"/>
</dbReference>
<dbReference type="PIRSF" id="PIRSF006241">
    <property type="entry name" value="HyI"/>
    <property type="match status" value="1"/>
</dbReference>
<comment type="caution">
    <text evidence="5">The sequence shown here is derived from an EMBL/GenBank/DDBJ whole genome shotgun (WGS) entry which is preliminary data.</text>
</comment>
<dbReference type="InterPro" id="IPR013022">
    <property type="entry name" value="Xyl_isomerase-like_TIM-brl"/>
</dbReference>
<dbReference type="InterPro" id="IPR017643">
    <property type="entry name" value="Hydroxypyruvate_isomerase"/>
</dbReference>
<evidence type="ECO:0000256" key="2">
    <source>
        <dbReference type="PIRNR" id="PIRNR006241"/>
    </source>
</evidence>
<evidence type="ECO:0000313" key="5">
    <source>
        <dbReference type="EMBL" id="PDT49665.1"/>
    </source>
</evidence>
<dbReference type="GO" id="GO:0046487">
    <property type="term" value="P:glyoxylate metabolic process"/>
    <property type="evidence" value="ECO:0007669"/>
    <property type="project" value="TreeGrafter"/>
</dbReference>
<proteinExistence type="inferred from homology"/>
<dbReference type="InterPro" id="IPR050417">
    <property type="entry name" value="Sugar_Epim/Isomerase"/>
</dbReference>
<evidence type="ECO:0000256" key="3">
    <source>
        <dbReference type="PIRSR" id="PIRSR006241-50"/>
    </source>
</evidence>
<feature type="domain" description="Xylose isomerase-like TIM barrel" evidence="4">
    <location>
        <begin position="21"/>
        <end position="254"/>
    </location>
</feature>
<comment type="similarity">
    <text evidence="2">Belongs to the hyi family.</text>
</comment>
<dbReference type="InterPro" id="IPR026040">
    <property type="entry name" value="HyI-like"/>
</dbReference>
<dbReference type="RefSeq" id="WP_042776022.1">
    <property type="nucleotide sequence ID" value="NZ_NWTC01000002.1"/>
</dbReference>
<protein>
    <submittedName>
        <fullName evidence="5">Hydroxypyruvate isomerase</fullName>
    </submittedName>
</protein>
<dbReference type="GO" id="GO:0008903">
    <property type="term" value="F:hydroxypyruvate isomerase activity"/>
    <property type="evidence" value="ECO:0007669"/>
    <property type="project" value="TreeGrafter"/>
</dbReference>
<dbReference type="SUPFAM" id="SSF51658">
    <property type="entry name" value="Xylose isomerase-like"/>
    <property type="match status" value="1"/>
</dbReference>
<name>A0A2A6M4T3_RHIFR</name>
<dbReference type="AlphaFoldDB" id="A0A2A6M4T3"/>
<keyword evidence="5" id="KW-0670">Pyruvate</keyword>
<sequence>MPRFAANLTMLFNEAPFLDRFSLAAKAGFEGVEYLFPYEFEKMALRAALERNGLTQILHNLPAGDWARGERGIAILPDRIDEFRRGVASAIDYATALDCKQVNCLVGIAPDGVPDSTLRTTLIGNLKLAATELGKHGICLLIEPINRFDIPGFYLNTVGEAASIIEEVGSDNLFVQYDLYHQQRTEGELIGTYKRYSDRIAHIQLADNPGRNEPGTGEINYPFVFDALEAAGYAGWIGCEYKPLTTTAEGLGWLGAEHKRKQSADIIKIRS</sequence>
<dbReference type="NCBIfam" id="NF043033">
    <property type="entry name" value="OxoTetrIsom"/>
    <property type="match status" value="1"/>
</dbReference>
<feature type="active site" description="Proton donor/acceptor" evidence="3">
    <location>
        <position position="240"/>
    </location>
</feature>
<dbReference type="InterPro" id="IPR036237">
    <property type="entry name" value="Xyl_isomerase-like_sf"/>
</dbReference>